<organism evidence="7 8">
    <name type="scientific">Demequina litoralis</name>
    <dbReference type="NCBI Taxonomy" id="3051660"/>
    <lineage>
        <taxon>Bacteria</taxon>
        <taxon>Bacillati</taxon>
        <taxon>Actinomycetota</taxon>
        <taxon>Actinomycetes</taxon>
        <taxon>Micrococcales</taxon>
        <taxon>Demequinaceae</taxon>
        <taxon>Demequina</taxon>
    </lineage>
</organism>
<dbReference type="EC" id="2.7.1.23" evidence="6"/>
<dbReference type="InterPro" id="IPR017437">
    <property type="entry name" value="ATP-NAD_kinase_PpnK-typ_C"/>
</dbReference>
<feature type="binding site" evidence="6">
    <location>
        <begin position="169"/>
        <end position="174"/>
    </location>
    <ligand>
        <name>NAD(+)</name>
        <dbReference type="ChEBI" id="CHEBI:57540"/>
    </ligand>
</feature>
<feature type="binding site" evidence="6">
    <location>
        <position position="193"/>
    </location>
    <ligand>
        <name>NAD(+)</name>
        <dbReference type="ChEBI" id="CHEBI:57540"/>
    </ligand>
</feature>
<evidence type="ECO:0000313" key="7">
    <source>
        <dbReference type="EMBL" id="MDN4476991.1"/>
    </source>
</evidence>
<reference evidence="7" key="1">
    <citation type="submission" date="2023-06" db="EMBL/GenBank/DDBJ databases">
        <title>Sysu t00192.</title>
        <authorList>
            <person name="Gao L."/>
            <person name="Fang B.-Z."/>
            <person name="Li W.-J."/>
        </authorList>
    </citation>
    <scope>NUCLEOTIDE SEQUENCE</scope>
    <source>
        <strain evidence="7">SYSU T00192</strain>
    </source>
</reference>
<evidence type="ECO:0000256" key="2">
    <source>
        <dbReference type="ARBA" id="ARBA00022777"/>
    </source>
</evidence>
<dbReference type="PANTHER" id="PTHR20275:SF0">
    <property type="entry name" value="NAD KINASE"/>
    <property type="match status" value="1"/>
</dbReference>
<comment type="caution">
    <text evidence="6">Lacks conserved residue(s) required for the propagation of feature annotation.</text>
</comment>
<comment type="similarity">
    <text evidence="6">Belongs to the NAD kinase family.</text>
</comment>
<comment type="function">
    <text evidence="6">Involved in the regulation of the intracellular balance of NAD and NADP, and is a key enzyme in the biosynthesis of NADP. Catalyzes specifically the phosphorylation on 2'-hydroxyl of the adenosine moiety of NAD to yield NADP.</text>
</comment>
<keyword evidence="6" id="KW-0067">ATP-binding</keyword>
<gene>
    <name evidence="6" type="primary">nadK</name>
    <name evidence="7" type="ORF">QQX09_14115</name>
</gene>
<dbReference type="SUPFAM" id="SSF111331">
    <property type="entry name" value="NAD kinase/diacylglycerol kinase-like"/>
    <property type="match status" value="1"/>
</dbReference>
<protein>
    <recommendedName>
        <fullName evidence="6">NAD kinase</fullName>
        <ecNumber evidence="6">2.7.1.23</ecNumber>
    </recommendedName>
    <alternativeName>
        <fullName evidence="6">ATP-dependent NAD kinase</fullName>
    </alternativeName>
</protein>
<evidence type="ECO:0000256" key="4">
    <source>
        <dbReference type="ARBA" id="ARBA00023027"/>
    </source>
</evidence>
<comment type="cofactor">
    <cofactor evidence="6">
        <name>a divalent metal cation</name>
        <dbReference type="ChEBI" id="CHEBI:60240"/>
    </cofactor>
</comment>
<evidence type="ECO:0000256" key="1">
    <source>
        <dbReference type="ARBA" id="ARBA00022679"/>
    </source>
</evidence>
<dbReference type="Gene3D" id="3.40.50.10330">
    <property type="entry name" value="Probable inorganic polyphosphate/atp-NAD kinase, domain 1"/>
    <property type="match status" value="1"/>
</dbReference>
<keyword evidence="6" id="KW-0963">Cytoplasm</keyword>
<keyword evidence="1 6" id="KW-0808">Transferase</keyword>
<dbReference type="InterPro" id="IPR002504">
    <property type="entry name" value="NADK"/>
</dbReference>
<dbReference type="HAMAP" id="MF_00361">
    <property type="entry name" value="NAD_kinase"/>
    <property type="match status" value="1"/>
</dbReference>
<dbReference type="EMBL" id="JAUHPW010000014">
    <property type="protein sequence ID" value="MDN4476991.1"/>
    <property type="molecule type" value="Genomic_DNA"/>
</dbReference>
<name>A0ABT8GCX5_9MICO</name>
<dbReference type="InterPro" id="IPR017438">
    <property type="entry name" value="ATP-NAD_kinase_N"/>
</dbReference>
<keyword evidence="2 6" id="KW-0418">Kinase</keyword>
<keyword evidence="8" id="KW-1185">Reference proteome</keyword>
<dbReference type="Gene3D" id="2.60.200.30">
    <property type="entry name" value="Probable inorganic polyphosphate/atp-NAD kinase, domain 2"/>
    <property type="match status" value="1"/>
</dbReference>
<feature type="binding site" evidence="6">
    <location>
        <begin position="128"/>
        <end position="129"/>
    </location>
    <ligand>
        <name>NAD(+)</name>
        <dbReference type="ChEBI" id="CHEBI:57540"/>
    </ligand>
</feature>
<comment type="subcellular location">
    <subcellularLocation>
        <location evidence="6">Cytoplasm</location>
    </subcellularLocation>
</comment>
<dbReference type="NCBIfam" id="NF002892">
    <property type="entry name" value="PRK03372.1"/>
    <property type="match status" value="1"/>
</dbReference>
<feature type="binding site" evidence="6">
    <location>
        <begin position="54"/>
        <end position="55"/>
    </location>
    <ligand>
        <name>NAD(+)</name>
        <dbReference type="ChEBI" id="CHEBI:57540"/>
    </ligand>
</feature>
<comment type="caution">
    <text evidence="7">The sequence shown here is derived from an EMBL/GenBank/DDBJ whole genome shotgun (WGS) entry which is preliminary data.</text>
</comment>
<evidence type="ECO:0000256" key="3">
    <source>
        <dbReference type="ARBA" id="ARBA00022857"/>
    </source>
</evidence>
<evidence type="ECO:0000256" key="5">
    <source>
        <dbReference type="ARBA" id="ARBA00047925"/>
    </source>
</evidence>
<keyword evidence="6" id="KW-0547">Nucleotide-binding</keyword>
<proteinExistence type="inferred from homology"/>
<dbReference type="Pfam" id="PF20143">
    <property type="entry name" value="NAD_kinase_C"/>
    <property type="match status" value="1"/>
</dbReference>
<evidence type="ECO:0000313" key="8">
    <source>
        <dbReference type="Proteomes" id="UP001172728"/>
    </source>
</evidence>
<dbReference type="GO" id="GO:0003951">
    <property type="term" value="F:NAD+ kinase activity"/>
    <property type="evidence" value="ECO:0007669"/>
    <property type="project" value="UniProtKB-EC"/>
</dbReference>
<feature type="binding site" evidence="6">
    <location>
        <position position="158"/>
    </location>
    <ligand>
        <name>NAD(+)</name>
        <dbReference type="ChEBI" id="CHEBI:57540"/>
    </ligand>
</feature>
<comment type="catalytic activity">
    <reaction evidence="5 6">
        <text>NAD(+) + ATP = ADP + NADP(+) + H(+)</text>
        <dbReference type="Rhea" id="RHEA:18629"/>
        <dbReference type="ChEBI" id="CHEBI:15378"/>
        <dbReference type="ChEBI" id="CHEBI:30616"/>
        <dbReference type="ChEBI" id="CHEBI:57540"/>
        <dbReference type="ChEBI" id="CHEBI:58349"/>
        <dbReference type="ChEBI" id="CHEBI:456216"/>
        <dbReference type="EC" id="2.7.1.23"/>
    </reaction>
</comment>
<accession>A0ABT8GCX5</accession>
<keyword evidence="4 6" id="KW-0520">NAD</keyword>
<dbReference type="PANTHER" id="PTHR20275">
    <property type="entry name" value="NAD KINASE"/>
    <property type="match status" value="1"/>
</dbReference>
<evidence type="ECO:0000256" key="6">
    <source>
        <dbReference type="HAMAP-Rule" id="MF_00361"/>
    </source>
</evidence>
<dbReference type="Pfam" id="PF01513">
    <property type="entry name" value="NAD_kinase"/>
    <property type="match status" value="1"/>
</dbReference>
<keyword evidence="3 6" id="KW-0521">NADP</keyword>
<feature type="active site" description="Proton acceptor" evidence="6">
    <location>
        <position position="54"/>
    </location>
</feature>
<sequence>MTRRILIVAHPHRPEALEAAALAAAALEADGVATCTDFHAGDKPIEAALVLGGDGTILHAADLTRGTGIPLLGVNLGHVGFLAEFERDDVAHAARRLAAGDYTIEERGTIDVTVTSPDGTRTSGWGLNDVTVERANLRTTIEVALDIDGRPLSTFGCDGVVVSTATGSTAHAFSAGGPVLWPDVDALLVVPLAAHALFSRPLVVSPSSRVTVEILDRSSSDGQVVLDGARAIDLARGGRVEVTRGAHAVRLARMSDAPFSERLVQKFSLPVDGFRGTRPVAGWGAGI</sequence>
<dbReference type="RefSeq" id="WP_301135911.1">
    <property type="nucleotide sequence ID" value="NZ_JAUHPW010000014.1"/>
</dbReference>
<dbReference type="Proteomes" id="UP001172728">
    <property type="component" value="Unassembled WGS sequence"/>
</dbReference>
<feature type="binding site" evidence="6">
    <location>
        <position position="59"/>
    </location>
    <ligand>
        <name>NAD(+)</name>
        <dbReference type="ChEBI" id="CHEBI:57540"/>
    </ligand>
</feature>
<dbReference type="InterPro" id="IPR016064">
    <property type="entry name" value="NAD/diacylglycerol_kinase_sf"/>
</dbReference>